<dbReference type="InParanoid" id="D3BMY2"/>
<dbReference type="FunFam" id="3.40.50.300:FF:000021">
    <property type="entry name" value="Lon protease homolog"/>
    <property type="match status" value="1"/>
</dbReference>
<dbReference type="Gene3D" id="3.30.230.10">
    <property type="match status" value="1"/>
</dbReference>
<dbReference type="CDD" id="cd19500">
    <property type="entry name" value="RecA-like_Lon"/>
    <property type="match status" value="1"/>
</dbReference>
<dbReference type="PANTHER" id="PTHR43718:SF16">
    <property type="entry name" value="LON PROTEASE HOMOLOG, MITOCHONDRIAL 1"/>
    <property type="match status" value="1"/>
</dbReference>
<evidence type="ECO:0000259" key="17">
    <source>
        <dbReference type="PROSITE" id="PS51786"/>
    </source>
</evidence>
<dbReference type="SUPFAM" id="SSF54211">
    <property type="entry name" value="Ribosomal protein S5 domain 2-like"/>
    <property type="match status" value="1"/>
</dbReference>
<dbReference type="SMART" id="SM00382">
    <property type="entry name" value="AAA"/>
    <property type="match status" value="1"/>
</dbReference>
<dbReference type="Gene3D" id="1.20.5.5270">
    <property type="match status" value="1"/>
</dbReference>
<gene>
    <name evidence="18" type="ORF">PPL_12555</name>
</gene>
<dbReference type="PRINTS" id="PR00830">
    <property type="entry name" value="ENDOLAPTASE"/>
</dbReference>
<evidence type="ECO:0000256" key="4">
    <source>
        <dbReference type="ARBA" id="ARBA00022741"/>
    </source>
</evidence>
<keyword evidence="8 16" id="KW-1133">Transmembrane helix</keyword>
<feature type="coiled-coil region" evidence="14">
    <location>
        <begin position="316"/>
        <end position="343"/>
    </location>
</feature>
<feature type="compositionally biased region" description="Low complexity" evidence="15">
    <location>
        <begin position="927"/>
        <end position="955"/>
    </location>
</feature>
<organism evidence="18 19">
    <name type="scientific">Heterostelium pallidum (strain ATCC 26659 / Pp 5 / PN500)</name>
    <name type="common">Cellular slime mold</name>
    <name type="synonym">Polysphondylium pallidum</name>
    <dbReference type="NCBI Taxonomy" id="670386"/>
    <lineage>
        <taxon>Eukaryota</taxon>
        <taxon>Amoebozoa</taxon>
        <taxon>Evosea</taxon>
        <taxon>Eumycetozoa</taxon>
        <taxon>Dictyostelia</taxon>
        <taxon>Acytosteliales</taxon>
        <taxon>Acytosteliaceae</taxon>
        <taxon>Heterostelium</taxon>
    </lineage>
</organism>
<keyword evidence="14" id="KW-0175">Coiled coil</keyword>
<feature type="compositionally biased region" description="Low complexity" evidence="15">
    <location>
        <begin position="1258"/>
        <end position="1276"/>
    </location>
</feature>
<dbReference type="InterPro" id="IPR013861">
    <property type="entry name" value="TMEM115/Pdh1/Rbl19"/>
</dbReference>
<evidence type="ECO:0000256" key="8">
    <source>
        <dbReference type="ARBA" id="ARBA00022989"/>
    </source>
</evidence>
<feature type="transmembrane region" description="Helical" evidence="16">
    <location>
        <begin position="1078"/>
        <end position="1098"/>
    </location>
</feature>
<dbReference type="InterPro" id="IPR054594">
    <property type="entry name" value="Lon_lid"/>
</dbReference>
<feature type="transmembrane region" description="Helical" evidence="16">
    <location>
        <begin position="972"/>
        <end position="994"/>
    </location>
</feature>
<dbReference type="PROSITE" id="PS01046">
    <property type="entry name" value="LON_SER"/>
    <property type="match status" value="1"/>
</dbReference>
<dbReference type="GO" id="GO:0016020">
    <property type="term" value="C:membrane"/>
    <property type="evidence" value="ECO:0007669"/>
    <property type="project" value="UniProtKB-SubCell"/>
</dbReference>
<dbReference type="GO" id="GO:0005524">
    <property type="term" value="F:ATP binding"/>
    <property type="evidence" value="ECO:0007669"/>
    <property type="project" value="UniProtKB-KW"/>
</dbReference>
<keyword evidence="3 16" id="KW-0812">Transmembrane</keyword>
<feature type="transmembrane region" description="Helical" evidence="16">
    <location>
        <begin position="1006"/>
        <end position="1035"/>
    </location>
</feature>
<dbReference type="GO" id="GO:0006515">
    <property type="term" value="P:protein quality control for misfolded or incompletely synthesized proteins"/>
    <property type="evidence" value="ECO:0007669"/>
    <property type="project" value="TreeGrafter"/>
</dbReference>
<dbReference type="Pfam" id="PF00004">
    <property type="entry name" value="AAA"/>
    <property type="match status" value="2"/>
</dbReference>
<dbReference type="Gene3D" id="3.40.50.300">
    <property type="entry name" value="P-loop containing nucleotide triphosphate hydrolases"/>
    <property type="match status" value="1"/>
</dbReference>
<dbReference type="FunCoup" id="D3BMY2">
    <property type="interactions" value="346"/>
</dbReference>
<accession>D3BMY2</accession>
<dbReference type="SUPFAM" id="SSF52540">
    <property type="entry name" value="P-loop containing nucleoside triphosphate hydrolases"/>
    <property type="match status" value="1"/>
</dbReference>
<dbReference type="InterPro" id="IPR020568">
    <property type="entry name" value="Ribosomal_Su5_D2-typ_SF"/>
</dbReference>
<sequence>MNRILLFNQNSSSKTLFNVNKLNSNYKSLYNFNSINNNNTTCKFNNRINNNVVVGQSIIRHYSKKNDKTSTPMRIDDISTISSEAVEALSKIDKQSKKDKDMPINNEVLIYPSQSIHFIGSKGPIHLSSQFTNMLIPNASGKIFVGLFLIKDEFRGVVQADSPLDHKTIEKVHPVGVLAQISSTAFGYHYFEVKQRIKLSDSKESLQSQSSKRLNYFFKIDEFPPQSIQDEEEQSRIDAKMLQIGILIKRYNKMYPECYKSNPSLDYDKHIATIKDPEIFISSIINYYGLNYPTQCQEILEKPSILDRLDLIYNILKNEESLLEQQQKIFSDLESEKVNTQKKLFLNEQLKSIKKQLGVEFDEKEQVVQKYLKRLAKLNVPEGPKKVIEDEINWRDRLTYPSSLEYNTCRNYLDWLTNLPWGLYSPEFFDLKYSKETLDQDHYGLTNIKQRILEFISVGHIKGSVQGKIICFVGPPGTGKTSIGKSIAKCLKRQFFRFSVGGLFDEGEIKGHRRTYIGSMPGKLIQCMKLVQTSNPVILIDEEQTNLKVMIILIVVYSIFIKEIDKIGKRNLGDPSSALLEVLDPEQNSSFVDHYLDVPYDLSRVLFICTANSDQTIPGPLFDRMEVIYLSGYVEEEQIQIVKNFVIPKTLNECGIKPVNEVIKLLVKFYSREVGIRELERLVEKIARKSALELVNGSPDIVVDTENLEDYLGIPSYTSDRYYDVTPIGVVNGLAWSQRGGSTLYIETIAEKTHGSPRLRTTGKLGDVMTESTNIAYTYAKNFLYEIDPENKFFENYSLHMHAPQGSIPKDGPSAGVTMVTSLLSVAMNEPVVNNLGMTGEVTITGKVFTIGGVKEKTIAAKRSGLSAIVIPLNNKIDYEELPDYIRNGIDVKFASEYRDVFEIAFPNKVHLLPPRNQTIDSTINYEKSSSSSETTNETQQQQQQQTTKMESSTTYANGNPFNNLPRLSKTIAGVLAFFLFIGVFFGSQTISYLSINAGSIGPPYFFLWTLFTAGLYEIYLFSGIINIVFLLLLGKYLEPVWGSTEFLKFIMVVNVLSGVGTFFLFTFLFMFSGNPMFLYATNICGFSGIITAFTVALKQLIPEQEITFLFSTIRVKYLASISIAISVVLTLLGLSSGHTLPFIIFGAYFGWFYLRFYQLKGGVKGDRSESFAFSTFFPDPIQPPIQFVSNIFYKIATKLKLVSAHSGTSILPSYNTGQGFQASSGTTTAGGAPVTSVDVDRRRALAMKALEQRMEAQQQQPQNTTTSSPTNPTTQIKPIEQI</sequence>
<evidence type="ECO:0000256" key="15">
    <source>
        <dbReference type="SAM" id="MobiDB-lite"/>
    </source>
</evidence>
<dbReference type="EC" id="3.4.21.-" evidence="13"/>
<comment type="catalytic activity">
    <reaction evidence="10">
        <text>Hydrolysis of proteins in presence of ATP.</text>
        <dbReference type="EC" id="3.4.21.53"/>
    </reaction>
</comment>
<feature type="region of interest" description="Disordered" evidence="15">
    <location>
        <begin position="926"/>
        <end position="955"/>
    </location>
</feature>
<evidence type="ECO:0000256" key="5">
    <source>
        <dbReference type="ARBA" id="ARBA00022801"/>
    </source>
</evidence>
<proteinExistence type="inferred from homology"/>
<dbReference type="GO" id="GO:0004176">
    <property type="term" value="F:ATP-dependent peptidase activity"/>
    <property type="evidence" value="ECO:0007669"/>
    <property type="project" value="UniProtKB-UniRule"/>
</dbReference>
<feature type="active site" evidence="11">
    <location>
        <position position="814"/>
    </location>
</feature>
<comment type="subcellular location">
    <subcellularLocation>
        <location evidence="1">Membrane</location>
        <topology evidence="1">Multi-pass membrane protein</topology>
    </subcellularLocation>
</comment>
<dbReference type="GO" id="GO:0051131">
    <property type="term" value="P:chaperone-mediated protein complex assembly"/>
    <property type="evidence" value="ECO:0007669"/>
    <property type="project" value="TreeGrafter"/>
</dbReference>
<dbReference type="GO" id="GO:0005759">
    <property type="term" value="C:mitochondrial matrix"/>
    <property type="evidence" value="ECO:0007669"/>
    <property type="project" value="TreeGrafter"/>
</dbReference>
<dbReference type="InterPro" id="IPR008269">
    <property type="entry name" value="Lon_proteolytic"/>
</dbReference>
<keyword evidence="2 11" id="KW-0645">Protease</keyword>
<dbReference type="PANTHER" id="PTHR43718">
    <property type="entry name" value="LON PROTEASE"/>
    <property type="match status" value="1"/>
</dbReference>
<keyword evidence="6 11" id="KW-0720">Serine protease</keyword>
<evidence type="ECO:0000256" key="9">
    <source>
        <dbReference type="ARBA" id="ARBA00023136"/>
    </source>
</evidence>
<dbReference type="EMBL" id="ADBJ01000043">
    <property type="protein sequence ID" value="EFA77344.1"/>
    <property type="molecule type" value="Genomic_DNA"/>
</dbReference>
<keyword evidence="7 12" id="KW-0067">ATP-binding</keyword>
<comment type="caution">
    <text evidence="18">The sequence shown here is derived from an EMBL/GenBank/DDBJ whole genome shotgun (WGS) entry which is preliminary data.</text>
</comment>
<keyword evidence="5 11" id="KW-0378">Hydrolase</keyword>
<feature type="transmembrane region" description="Helical" evidence="16">
    <location>
        <begin position="1118"/>
        <end position="1135"/>
    </location>
</feature>
<dbReference type="FunFam" id="1.20.1540.10:FF:000004">
    <property type="entry name" value="Transmembrane protein 115"/>
    <property type="match status" value="1"/>
</dbReference>
<dbReference type="GO" id="GO:0007005">
    <property type="term" value="P:mitochondrion organization"/>
    <property type="evidence" value="ECO:0007669"/>
    <property type="project" value="TreeGrafter"/>
</dbReference>
<dbReference type="OMA" id="CTANSDQ"/>
<comment type="similarity">
    <text evidence="11 12">Belongs to the peptidase S16 family.</text>
</comment>
<dbReference type="SMART" id="SM01160">
    <property type="entry name" value="DUF1751"/>
    <property type="match status" value="1"/>
</dbReference>
<dbReference type="Pfam" id="PF05362">
    <property type="entry name" value="Lon_C"/>
    <property type="match status" value="1"/>
</dbReference>
<dbReference type="Pfam" id="PF08551">
    <property type="entry name" value="DUF1751"/>
    <property type="match status" value="1"/>
</dbReference>
<dbReference type="InterPro" id="IPR003593">
    <property type="entry name" value="AAA+_ATPase"/>
</dbReference>
<keyword evidence="19" id="KW-1185">Reference proteome</keyword>
<dbReference type="PROSITE" id="PS51786">
    <property type="entry name" value="LON_PROTEOLYTIC"/>
    <property type="match status" value="1"/>
</dbReference>
<name>D3BMY2_HETP5</name>
<dbReference type="GO" id="GO:0016887">
    <property type="term" value="F:ATP hydrolysis activity"/>
    <property type="evidence" value="ECO:0007669"/>
    <property type="project" value="InterPro"/>
</dbReference>
<feature type="domain" description="Lon proteolytic" evidence="17">
    <location>
        <begin position="725"/>
        <end position="908"/>
    </location>
</feature>
<evidence type="ECO:0000256" key="13">
    <source>
        <dbReference type="RuleBase" id="RU000592"/>
    </source>
</evidence>
<evidence type="ECO:0000256" key="6">
    <source>
        <dbReference type="ARBA" id="ARBA00022825"/>
    </source>
</evidence>
<dbReference type="FunFam" id="3.30.230.10:FF:000015">
    <property type="entry name" value="Lon protease homolog, mitochondrial"/>
    <property type="match status" value="1"/>
</dbReference>
<evidence type="ECO:0000313" key="18">
    <source>
        <dbReference type="EMBL" id="EFA77344.1"/>
    </source>
</evidence>
<dbReference type="Pfam" id="PF22667">
    <property type="entry name" value="Lon_lid"/>
    <property type="match status" value="1"/>
</dbReference>
<evidence type="ECO:0000256" key="12">
    <source>
        <dbReference type="RuleBase" id="RU000591"/>
    </source>
</evidence>
<protein>
    <recommendedName>
        <fullName evidence="13">Lon protease homolog</fullName>
        <ecNumber evidence="13">3.4.21.-</ecNumber>
    </recommendedName>
</protein>
<evidence type="ECO:0000256" key="16">
    <source>
        <dbReference type="SAM" id="Phobius"/>
    </source>
</evidence>
<evidence type="ECO:0000256" key="7">
    <source>
        <dbReference type="ARBA" id="ARBA00022840"/>
    </source>
</evidence>
<evidence type="ECO:0000256" key="10">
    <source>
        <dbReference type="ARBA" id="ARBA00050665"/>
    </source>
</evidence>
<evidence type="ECO:0000313" key="19">
    <source>
        <dbReference type="Proteomes" id="UP000001396"/>
    </source>
</evidence>
<dbReference type="STRING" id="670386.D3BMY2"/>
<dbReference type="InterPro" id="IPR003959">
    <property type="entry name" value="ATPase_AAA_core"/>
</dbReference>
<keyword evidence="4 12" id="KW-0547">Nucleotide-binding</keyword>
<feature type="transmembrane region" description="Helical" evidence="16">
    <location>
        <begin position="1047"/>
        <end position="1072"/>
    </location>
</feature>
<evidence type="ECO:0000256" key="1">
    <source>
        <dbReference type="ARBA" id="ARBA00004141"/>
    </source>
</evidence>
<dbReference type="RefSeq" id="XP_020429473.1">
    <property type="nucleotide sequence ID" value="XM_020583286.1"/>
</dbReference>
<dbReference type="GO" id="GO:0004252">
    <property type="term" value="F:serine-type endopeptidase activity"/>
    <property type="evidence" value="ECO:0007669"/>
    <property type="project" value="UniProtKB-UniRule"/>
</dbReference>
<feature type="region of interest" description="Disordered" evidence="15">
    <location>
        <begin position="1253"/>
        <end position="1283"/>
    </location>
</feature>
<dbReference type="InterPro" id="IPR027065">
    <property type="entry name" value="Lon_Prtase"/>
</dbReference>
<keyword evidence="9 16" id="KW-0472">Membrane</keyword>
<evidence type="ECO:0000256" key="11">
    <source>
        <dbReference type="PROSITE-ProRule" id="PRU01122"/>
    </source>
</evidence>
<feature type="transmembrane region" description="Helical" evidence="16">
    <location>
        <begin position="1141"/>
        <end position="1158"/>
    </location>
</feature>
<dbReference type="InterPro" id="IPR035952">
    <property type="entry name" value="Rhomboid-like_sf"/>
</dbReference>
<evidence type="ECO:0000256" key="2">
    <source>
        <dbReference type="ARBA" id="ARBA00022670"/>
    </source>
</evidence>
<dbReference type="Gene3D" id="1.10.8.60">
    <property type="match status" value="1"/>
</dbReference>
<dbReference type="Proteomes" id="UP000001396">
    <property type="component" value="Unassembled WGS sequence"/>
</dbReference>
<dbReference type="InterPro" id="IPR014721">
    <property type="entry name" value="Ribsml_uS5_D2-typ_fold_subgr"/>
</dbReference>
<dbReference type="GeneID" id="31368022"/>
<dbReference type="InterPro" id="IPR027417">
    <property type="entry name" value="P-loop_NTPase"/>
</dbReference>
<dbReference type="Gene3D" id="1.20.58.1480">
    <property type="match status" value="1"/>
</dbReference>
<reference evidence="18 19" key="1">
    <citation type="journal article" date="2011" name="Genome Res.">
        <title>Phylogeny-wide analysis of social amoeba genomes highlights ancient origins for complex intercellular communication.</title>
        <authorList>
            <person name="Heidel A.J."/>
            <person name="Lawal H.M."/>
            <person name="Felder M."/>
            <person name="Schilde C."/>
            <person name="Helps N.R."/>
            <person name="Tunggal B."/>
            <person name="Rivero F."/>
            <person name="John U."/>
            <person name="Schleicher M."/>
            <person name="Eichinger L."/>
            <person name="Platzer M."/>
            <person name="Noegel A.A."/>
            <person name="Schaap P."/>
            <person name="Gloeckner G."/>
        </authorList>
    </citation>
    <scope>NUCLEOTIDE SEQUENCE [LARGE SCALE GENOMIC DNA]</scope>
    <source>
        <strain evidence="19">ATCC 26659 / Pp 5 / PN500</strain>
    </source>
</reference>
<dbReference type="Pfam" id="PF02190">
    <property type="entry name" value="LON_substr_bdg"/>
    <property type="match status" value="1"/>
</dbReference>
<dbReference type="GO" id="GO:0006890">
    <property type="term" value="P:retrograde vesicle-mediated transport, Golgi to endoplasmic reticulum"/>
    <property type="evidence" value="ECO:0007669"/>
    <property type="project" value="InterPro"/>
</dbReference>
<evidence type="ECO:0000256" key="3">
    <source>
        <dbReference type="ARBA" id="ARBA00022692"/>
    </source>
</evidence>
<dbReference type="InterPro" id="IPR003111">
    <property type="entry name" value="Lon_prtase_N"/>
</dbReference>
<dbReference type="SUPFAM" id="SSF144091">
    <property type="entry name" value="Rhomboid-like"/>
    <property type="match status" value="1"/>
</dbReference>
<dbReference type="Gene3D" id="1.20.1540.10">
    <property type="entry name" value="Rhomboid-like"/>
    <property type="match status" value="1"/>
</dbReference>
<evidence type="ECO:0000256" key="14">
    <source>
        <dbReference type="SAM" id="Coils"/>
    </source>
</evidence>
<dbReference type="InterPro" id="IPR008268">
    <property type="entry name" value="Peptidase_S16_AS"/>
</dbReference>
<dbReference type="GO" id="GO:0003697">
    <property type="term" value="F:single-stranded DNA binding"/>
    <property type="evidence" value="ECO:0007669"/>
    <property type="project" value="TreeGrafter"/>
</dbReference>
<feature type="active site" evidence="11">
    <location>
        <position position="857"/>
    </location>
</feature>